<dbReference type="InterPro" id="IPR018119">
    <property type="entry name" value="Strictosidine_synth_cons-reg"/>
</dbReference>
<accession>A0A553NWW9</accession>
<reference evidence="6 7" key="1">
    <citation type="journal article" date="2018" name="Nat. Ecol. Evol.">
        <title>Genomic signatures of mitonuclear coevolution across populations of Tigriopus californicus.</title>
        <authorList>
            <person name="Barreto F.S."/>
            <person name="Watson E.T."/>
            <person name="Lima T.G."/>
            <person name="Willett C.S."/>
            <person name="Edmands S."/>
            <person name="Li W."/>
            <person name="Burton R.S."/>
        </authorList>
    </citation>
    <scope>NUCLEOTIDE SEQUENCE [LARGE SCALE GENOMIC DNA]</scope>
    <source>
        <strain evidence="6 7">San Diego</strain>
    </source>
</reference>
<keyword evidence="7" id="KW-1185">Reference proteome</keyword>
<keyword evidence="4" id="KW-1133">Transmembrane helix</keyword>
<dbReference type="Proteomes" id="UP000318571">
    <property type="component" value="Chromosome 9"/>
</dbReference>
<dbReference type="Gene3D" id="2.120.10.30">
    <property type="entry name" value="TolB, C-terminal domain"/>
    <property type="match status" value="1"/>
</dbReference>
<dbReference type="SUPFAM" id="SSF63829">
    <property type="entry name" value="Calcium-dependent phosphotriesterase"/>
    <property type="match status" value="1"/>
</dbReference>
<evidence type="ECO:0000313" key="7">
    <source>
        <dbReference type="Proteomes" id="UP000318571"/>
    </source>
</evidence>
<name>A0A553NWW9_TIGCA</name>
<keyword evidence="3" id="KW-0325">Glycoprotein</keyword>
<keyword evidence="4" id="KW-0472">Membrane</keyword>
<evidence type="ECO:0000256" key="1">
    <source>
        <dbReference type="ARBA" id="ARBA00009191"/>
    </source>
</evidence>
<sequence length="412" mass="46375">MSLWTIFKVLIFVNLILMFAPIFPPFEVTYESLTFHKRPFDGPLTPDDLLDQAEILTTAVTGSELGFFKGPESLLIKDNFLYTGIQGGNVVRLDLKNPQKPWETVVQTGQHCLGQYEENKCGRPLGLAWDIDGQLIVADAAHGLLKVDIRTKKIISLVPSTLDIQGKHNRITNFVTVARDGTLFYTTSSTLFHLGEGVLEFFSSGSGRLLRYDPKTNTSKVLLNGISFANGVALSENEDFILLNEVGKARIMKYHLKGDLVDQVETILDTPGSPDNIRRVSNDRYLIGIPNPLLPDRFSLVADVIMKKSFLTRWVSRITYGMKMIPELINRHVFEHVWLQKASYWAANFEGMLPILPKYGLVIEIDGTGTILRSWHGPQGVVPFICEAIIYDGYMYLASPFNEFMARVRVEN</sequence>
<dbReference type="EMBL" id="VCGU01000009">
    <property type="protein sequence ID" value="TRY69919.1"/>
    <property type="molecule type" value="Genomic_DNA"/>
</dbReference>
<evidence type="ECO:0000313" key="6">
    <source>
        <dbReference type="EMBL" id="TRY69919.1"/>
    </source>
</evidence>
<dbReference type="InterPro" id="IPR011042">
    <property type="entry name" value="6-blade_b-propeller_TolB-like"/>
</dbReference>
<keyword evidence="4" id="KW-0812">Transmembrane</keyword>
<dbReference type="OrthoDB" id="5307922at2759"/>
<feature type="transmembrane region" description="Helical" evidence="4">
    <location>
        <begin position="6"/>
        <end position="28"/>
    </location>
</feature>
<feature type="domain" description="Strictosidine synthase conserved region" evidence="5">
    <location>
        <begin position="175"/>
        <end position="258"/>
    </location>
</feature>
<gene>
    <name evidence="6" type="ORF">TCAL_13979</name>
</gene>
<dbReference type="PANTHER" id="PTHR10426:SF88">
    <property type="entry name" value="ADIPOCYTE PLASMA MEMBRANE-ASSOCIATED PROTEIN HEMOMUCIN-RELATED"/>
    <property type="match status" value="1"/>
</dbReference>
<dbReference type="PANTHER" id="PTHR10426">
    <property type="entry name" value="STRICTOSIDINE SYNTHASE-RELATED"/>
    <property type="match status" value="1"/>
</dbReference>
<evidence type="ECO:0000259" key="5">
    <source>
        <dbReference type="Pfam" id="PF03088"/>
    </source>
</evidence>
<dbReference type="GO" id="GO:0016787">
    <property type="term" value="F:hydrolase activity"/>
    <property type="evidence" value="ECO:0007669"/>
    <property type="project" value="TreeGrafter"/>
</dbReference>
<dbReference type="OMA" id="TFITQMG"/>
<dbReference type="GO" id="GO:0012505">
    <property type="term" value="C:endomembrane system"/>
    <property type="evidence" value="ECO:0007669"/>
    <property type="project" value="TreeGrafter"/>
</dbReference>
<dbReference type="AlphaFoldDB" id="A0A553NWW9"/>
<comment type="similarity">
    <text evidence="1">Belongs to the strictosidine synthase family.</text>
</comment>
<evidence type="ECO:0000256" key="4">
    <source>
        <dbReference type="SAM" id="Phobius"/>
    </source>
</evidence>
<evidence type="ECO:0000256" key="2">
    <source>
        <dbReference type="ARBA" id="ARBA00022553"/>
    </source>
</evidence>
<dbReference type="STRING" id="6832.A0A553NWW9"/>
<evidence type="ECO:0000256" key="3">
    <source>
        <dbReference type="ARBA" id="ARBA00023180"/>
    </source>
</evidence>
<protein>
    <recommendedName>
        <fullName evidence="5">Strictosidine synthase conserved region domain-containing protein</fullName>
    </recommendedName>
</protein>
<organism evidence="6 7">
    <name type="scientific">Tigriopus californicus</name>
    <name type="common">Marine copepod</name>
    <dbReference type="NCBI Taxonomy" id="6832"/>
    <lineage>
        <taxon>Eukaryota</taxon>
        <taxon>Metazoa</taxon>
        <taxon>Ecdysozoa</taxon>
        <taxon>Arthropoda</taxon>
        <taxon>Crustacea</taxon>
        <taxon>Multicrustacea</taxon>
        <taxon>Hexanauplia</taxon>
        <taxon>Copepoda</taxon>
        <taxon>Harpacticoida</taxon>
        <taxon>Harpacticidae</taxon>
        <taxon>Tigriopus</taxon>
    </lineage>
</organism>
<keyword evidence="2" id="KW-0597">Phosphoprotein</keyword>
<proteinExistence type="inferred from homology"/>
<dbReference type="Pfam" id="PF03088">
    <property type="entry name" value="Str_synth"/>
    <property type="match status" value="1"/>
</dbReference>
<dbReference type="Pfam" id="PF20067">
    <property type="entry name" value="SSL_N"/>
    <property type="match status" value="1"/>
</dbReference>
<comment type="caution">
    <text evidence="6">The sequence shown here is derived from an EMBL/GenBank/DDBJ whole genome shotgun (WGS) entry which is preliminary data.</text>
</comment>